<keyword evidence="4" id="KW-1185">Reference proteome</keyword>
<feature type="transmembrane region" description="Helical" evidence="1">
    <location>
        <begin position="179"/>
        <end position="200"/>
    </location>
</feature>
<dbReference type="EMBL" id="JBHUIM010000002">
    <property type="protein sequence ID" value="MFD2247743.1"/>
    <property type="molecule type" value="Genomic_DNA"/>
</dbReference>
<evidence type="ECO:0000256" key="1">
    <source>
        <dbReference type="SAM" id="Phobius"/>
    </source>
</evidence>
<accession>A0ABW5D2C8</accession>
<dbReference type="Pfam" id="PF07885">
    <property type="entry name" value="Ion_trans_2"/>
    <property type="match status" value="1"/>
</dbReference>
<organism evidence="3 4">
    <name type="scientific">Pontibacter ruber</name>
    <dbReference type="NCBI Taxonomy" id="1343895"/>
    <lineage>
        <taxon>Bacteria</taxon>
        <taxon>Pseudomonadati</taxon>
        <taxon>Bacteroidota</taxon>
        <taxon>Cytophagia</taxon>
        <taxon>Cytophagales</taxon>
        <taxon>Hymenobacteraceae</taxon>
        <taxon>Pontibacter</taxon>
    </lineage>
</organism>
<feature type="domain" description="Potassium channel" evidence="2">
    <location>
        <begin position="131"/>
        <end position="204"/>
    </location>
</feature>
<name>A0ABW5D2C8_9BACT</name>
<dbReference type="SUPFAM" id="SSF81324">
    <property type="entry name" value="Voltage-gated potassium channels"/>
    <property type="match status" value="1"/>
</dbReference>
<dbReference type="InterPro" id="IPR013099">
    <property type="entry name" value="K_chnl_dom"/>
</dbReference>
<dbReference type="GO" id="GO:0034220">
    <property type="term" value="P:monoatomic ion transmembrane transport"/>
    <property type="evidence" value="ECO:0007669"/>
    <property type="project" value="UniProtKB-KW"/>
</dbReference>
<keyword evidence="1" id="KW-0812">Transmembrane</keyword>
<feature type="transmembrane region" description="Helical" evidence="1">
    <location>
        <begin position="42"/>
        <end position="66"/>
    </location>
</feature>
<keyword evidence="1" id="KW-1133">Transmembrane helix</keyword>
<proteinExistence type="predicted"/>
<keyword evidence="3" id="KW-0813">Transport</keyword>
<keyword evidence="3" id="KW-0406">Ion transport</keyword>
<gene>
    <name evidence="3" type="ORF">ACFSKP_15870</name>
</gene>
<evidence type="ECO:0000259" key="2">
    <source>
        <dbReference type="Pfam" id="PF07885"/>
    </source>
</evidence>
<dbReference type="RefSeq" id="WP_250430851.1">
    <property type="nucleotide sequence ID" value="NZ_JALPRR010000003.1"/>
</dbReference>
<keyword evidence="1" id="KW-0472">Membrane</keyword>
<dbReference type="Proteomes" id="UP001597374">
    <property type="component" value="Unassembled WGS sequence"/>
</dbReference>
<dbReference type="Gene3D" id="1.10.287.70">
    <property type="match status" value="1"/>
</dbReference>
<feature type="transmembrane region" description="Helical" evidence="1">
    <location>
        <begin position="108"/>
        <end position="135"/>
    </location>
</feature>
<reference evidence="4" key="1">
    <citation type="journal article" date="2019" name="Int. J. Syst. Evol. Microbiol.">
        <title>The Global Catalogue of Microorganisms (GCM) 10K type strain sequencing project: providing services to taxonomists for standard genome sequencing and annotation.</title>
        <authorList>
            <consortium name="The Broad Institute Genomics Platform"/>
            <consortium name="The Broad Institute Genome Sequencing Center for Infectious Disease"/>
            <person name="Wu L."/>
            <person name="Ma J."/>
        </authorList>
    </citation>
    <scope>NUCLEOTIDE SEQUENCE [LARGE SCALE GENOMIC DNA]</scope>
    <source>
        <strain evidence="4">CGMCC 4.1782</strain>
    </source>
</reference>
<sequence length="385" mass="42922">MTLKQATAALTVIPSLYFPGSPDLPLLCYSTPYLLLRLEGRANNAMCFMNILYLFLGVLIFTLIALDIIKTTFSSSGGGRITELVSRTVWKIFFFVSGKKGRAKLLEYAGPSILTSTLLTWVLGLWAGLFLMLLSDPDSVVNSTTLSSASPLEKLYYAGFTLSTLGVGDYVASNDLWRIITSVTAFSGLAFITASLTYFVQVLSAVGLQSKFSLYINSMGKSPQQILVNSWDGKGFSSFFDNVSDICQMLIQHTVNHHSFPVVHYFHNSQPKLSVAPAIVLLDEAHQLLKQTVSQDVVKDELKMAVLQTALDSYLEMVKGNFMKNTSPKADAPMPDLWQLEQKEIPLKGKNEVAEIFKQDLKDRRKLLTSLLEMDGWYWKDVYRS</sequence>
<protein>
    <submittedName>
        <fullName evidence="3">Potassium channel family protein</fullName>
    </submittedName>
</protein>
<keyword evidence="3" id="KW-0407">Ion channel</keyword>
<comment type="caution">
    <text evidence="3">The sequence shown here is derived from an EMBL/GenBank/DDBJ whole genome shotgun (WGS) entry which is preliminary data.</text>
</comment>
<evidence type="ECO:0000313" key="4">
    <source>
        <dbReference type="Proteomes" id="UP001597374"/>
    </source>
</evidence>
<evidence type="ECO:0000313" key="3">
    <source>
        <dbReference type="EMBL" id="MFD2247743.1"/>
    </source>
</evidence>